<dbReference type="PANTHER" id="PTHR34009">
    <property type="entry name" value="PROTEIN STAR"/>
    <property type="match status" value="1"/>
</dbReference>
<dbReference type="Proteomes" id="UP000541857">
    <property type="component" value="Unassembled WGS sequence"/>
</dbReference>
<evidence type="ECO:0000313" key="2">
    <source>
        <dbReference type="EMBL" id="MBA6154292.1"/>
    </source>
</evidence>
<accession>A0A7W2M7X5</accession>
<keyword evidence="2" id="KW-0489">Methyltransferase</keyword>
<feature type="domain" description="Methyltransferase FkbM" evidence="1">
    <location>
        <begin position="75"/>
        <end position="234"/>
    </location>
</feature>
<dbReference type="GO" id="GO:0006888">
    <property type="term" value="P:endoplasmic reticulum to Golgi vesicle-mediated transport"/>
    <property type="evidence" value="ECO:0007669"/>
    <property type="project" value="TreeGrafter"/>
</dbReference>
<reference evidence="2 3" key="1">
    <citation type="submission" date="2020-07" db="EMBL/GenBank/DDBJ databases">
        <title>Bacterium isolated from marine sediment.</title>
        <authorList>
            <person name="Shang D."/>
        </authorList>
    </citation>
    <scope>NUCLEOTIDE SEQUENCE [LARGE SCALE GENOMIC DNA]</scope>
    <source>
        <strain evidence="2 3">F6074</strain>
    </source>
</reference>
<dbReference type="RefSeq" id="WP_182206571.1">
    <property type="nucleotide sequence ID" value="NZ_JACGLT010000017.1"/>
</dbReference>
<dbReference type="InterPro" id="IPR006342">
    <property type="entry name" value="FkbM_mtfrase"/>
</dbReference>
<dbReference type="InterPro" id="IPR053202">
    <property type="entry name" value="EGF_Rcpt_Signaling_Reg"/>
</dbReference>
<dbReference type="Gene3D" id="3.40.50.150">
    <property type="entry name" value="Vaccinia Virus protein VP39"/>
    <property type="match status" value="1"/>
</dbReference>
<dbReference type="GO" id="GO:0005737">
    <property type="term" value="C:cytoplasm"/>
    <property type="evidence" value="ECO:0007669"/>
    <property type="project" value="GOC"/>
</dbReference>
<dbReference type="GO" id="GO:0016197">
    <property type="term" value="P:endosomal transport"/>
    <property type="evidence" value="ECO:0007669"/>
    <property type="project" value="TreeGrafter"/>
</dbReference>
<dbReference type="GO" id="GO:0005886">
    <property type="term" value="C:plasma membrane"/>
    <property type="evidence" value="ECO:0007669"/>
    <property type="project" value="TreeGrafter"/>
</dbReference>
<dbReference type="EMBL" id="JACGLT010000017">
    <property type="protein sequence ID" value="MBA6154292.1"/>
    <property type="molecule type" value="Genomic_DNA"/>
</dbReference>
<dbReference type="GO" id="GO:0032259">
    <property type="term" value="P:methylation"/>
    <property type="evidence" value="ECO:0007669"/>
    <property type="project" value="UniProtKB-KW"/>
</dbReference>
<dbReference type="GO" id="GO:0008168">
    <property type="term" value="F:methyltransferase activity"/>
    <property type="evidence" value="ECO:0007669"/>
    <property type="project" value="UniProtKB-KW"/>
</dbReference>
<protein>
    <submittedName>
        <fullName evidence="2">FkbM family methyltransferase</fullName>
    </submittedName>
</protein>
<proteinExistence type="predicted"/>
<gene>
    <name evidence="2" type="ORF">H3Z82_16315</name>
</gene>
<evidence type="ECO:0000259" key="1">
    <source>
        <dbReference type="Pfam" id="PF05050"/>
    </source>
</evidence>
<dbReference type="Pfam" id="PF05050">
    <property type="entry name" value="Methyltransf_21"/>
    <property type="match status" value="1"/>
</dbReference>
<comment type="caution">
    <text evidence="2">The sequence shown here is derived from an EMBL/GenBank/DDBJ whole genome shotgun (WGS) entry which is preliminary data.</text>
</comment>
<organism evidence="2 3">
    <name type="scientific">Gelidibacter maritimus</name>
    <dbReference type="NCBI Taxonomy" id="2761487"/>
    <lineage>
        <taxon>Bacteria</taxon>
        <taxon>Pseudomonadati</taxon>
        <taxon>Bacteroidota</taxon>
        <taxon>Flavobacteriia</taxon>
        <taxon>Flavobacteriales</taxon>
        <taxon>Flavobacteriaceae</taxon>
        <taxon>Gelidibacter</taxon>
    </lineage>
</organism>
<evidence type="ECO:0000313" key="3">
    <source>
        <dbReference type="Proteomes" id="UP000541857"/>
    </source>
</evidence>
<dbReference type="SUPFAM" id="SSF53335">
    <property type="entry name" value="S-adenosyl-L-methionine-dependent methyltransferases"/>
    <property type="match status" value="1"/>
</dbReference>
<name>A0A7W2M7X5_9FLAO</name>
<dbReference type="PANTHER" id="PTHR34009:SF2">
    <property type="entry name" value="PROTEIN STAR"/>
    <property type="match status" value="1"/>
</dbReference>
<keyword evidence="2" id="KW-0808">Transferase</keyword>
<dbReference type="InterPro" id="IPR029063">
    <property type="entry name" value="SAM-dependent_MTases_sf"/>
</dbReference>
<dbReference type="NCBIfam" id="TIGR01444">
    <property type="entry name" value="fkbM_fam"/>
    <property type="match status" value="1"/>
</dbReference>
<dbReference type="AlphaFoldDB" id="A0A7W2M7X5"/>
<keyword evidence="3" id="KW-1185">Reference proteome</keyword>
<sequence length="250" mass="29356">MIEKILEKLNSNTLTTAYENHKLLKGLKRGDFLDLKKEDVLKHISSYEHSKSQLKQDIFVLHQLDFKENGFFVEFGATNGVDLSNTHLLENQFNWNGILAEPAKDWHDDLKANRNCNIETDCVWSDSETVLNFNETKHKELSTIKQFNNSDRHKKRRADGKSYQVNSISLIDLLDKYDAPNNIDYLSIDTEGSEYEILSHFDFNKYAFKVITVEHNFTESREKIYQLLKAKGYSRKYKALSKWDDWYVKV</sequence>